<sequence>MADVPGGAYAGPSGFLEGRGAPKLVGRSKTARDGALARRLWTASEVLTGVRFPRR</sequence>
<dbReference type="Proteomes" id="UP000565579">
    <property type="component" value="Unassembled WGS sequence"/>
</dbReference>
<reference evidence="2 3" key="1">
    <citation type="submission" date="2020-08" db="EMBL/GenBank/DDBJ databases">
        <title>Sequencing the genomes of 1000 actinobacteria strains.</title>
        <authorList>
            <person name="Klenk H.-P."/>
        </authorList>
    </citation>
    <scope>NUCLEOTIDE SEQUENCE [LARGE SCALE GENOMIC DNA]</scope>
    <source>
        <strain evidence="2 3">DSM 43768</strain>
    </source>
</reference>
<proteinExistence type="predicted"/>
<dbReference type="AlphaFoldDB" id="A0A7X0U6V0"/>
<accession>A0A7X0U6V0</accession>
<keyword evidence="3" id="KW-1185">Reference proteome</keyword>
<evidence type="ECO:0000256" key="1">
    <source>
        <dbReference type="SAM" id="MobiDB-lite"/>
    </source>
</evidence>
<name>A0A7X0U6V0_9ACTN</name>
<dbReference type="EMBL" id="JACHMI010000001">
    <property type="protein sequence ID" value="MBB6556845.1"/>
    <property type="molecule type" value="Genomic_DNA"/>
</dbReference>
<dbReference type="RefSeq" id="WP_221525450.1">
    <property type="nucleotide sequence ID" value="NZ_BAAAXY010000046.1"/>
</dbReference>
<feature type="region of interest" description="Disordered" evidence="1">
    <location>
        <begin position="1"/>
        <end position="21"/>
    </location>
</feature>
<comment type="caution">
    <text evidence="2">The sequence shown here is derived from an EMBL/GenBank/DDBJ whole genome shotgun (WGS) entry which is preliminary data.</text>
</comment>
<protein>
    <submittedName>
        <fullName evidence="2">Uncharacterized protein</fullName>
    </submittedName>
</protein>
<organism evidence="2 3">
    <name type="scientific">Nonomuraea rubra</name>
    <dbReference type="NCBI Taxonomy" id="46180"/>
    <lineage>
        <taxon>Bacteria</taxon>
        <taxon>Bacillati</taxon>
        <taxon>Actinomycetota</taxon>
        <taxon>Actinomycetes</taxon>
        <taxon>Streptosporangiales</taxon>
        <taxon>Streptosporangiaceae</taxon>
        <taxon>Nonomuraea</taxon>
    </lineage>
</organism>
<evidence type="ECO:0000313" key="3">
    <source>
        <dbReference type="Proteomes" id="UP000565579"/>
    </source>
</evidence>
<gene>
    <name evidence="2" type="ORF">HD593_011640</name>
</gene>
<evidence type="ECO:0000313" key="2">
    <source>
        <dbReference type="EMBL" id="MBB6556845.1"/>
    </source>
</evidence>